<name>A0A1W2ATE8_9FLAO</name>
<protein>
    <submittedName>
        <fullName evidence="3">MoxR-like ATPase</fullName>
    </submittedName>
</protein>
<gene>
    <name evidence="3" type="ORF">SAMN06296427_10536</name>
</gene>
<dbReference type="OrthoDB" id="9814769at2"/>
<dbReference type="STRING" id="1434700.SAMN06296427_10536"/>
<dbReference type="SUPFAM" id="SSF52540">
    <property type="entry name" value="P-loop containing nucleoside triphosphate hydrolases"/>
    <property type="match status" value="1"/>
</dbReference>
<dbReference type="Proteomes" id="UP000192393">
    <property type="component" value="Unassembled WGS sequence"/>
</dbReference>
<evidence type="ECO:0000313" key="4">
    <source>
        <dbReference type="Proteomes" id="UP000192393"/>
    </source>
</evidence>
<dbReference type="InterPro" id="IPR003593">
    <property type="entry name" value="AAA+_ATPase"/>
</dbReference>
<dbReference type="Gene3D" id="3.40.50.300">
    <property type="entry name" value="P-loop containing nucleotide triphosphate hydrolases"/>
    <property type="match status" value="1"/>
</dbReference>
<dbReference type="Pfam" id="PF00004">
    <property type="entry name" value="AAA"/>
    <property type="match status" value="1"/>
</dbReference>
<reference evidence="3 4" key="1">
    <citation type="submission" date="2017-04" db="EMBL/GenBank/DDBJ databases">
        <authorList>
            <person name="Afonso C.L."/>
            <person name="Miller P.J."/>
            <person name="Scott M.A."/>
            <person name="Spackman E."/>
            <person name="Goraichik I."/>
            <person name="Dimitrov K.M."/>
            <person name="Suarez D.L."/>
            <person name="Swayne D.E."/>
        </authorList>
    </citation>
    <scope>NUCLEOTIDE SEQUENCE [LARGE SCALE GENOMIC DNA]</scope>
    <source>
        <strain evidence="3 4">CGMCC 1.12708</strain>
    </source>
</reference>
<evidence type="ECO:0000259" key="2">
    <source>
        <dbReference type="SMART" id="SM00382"/>
    </source>
</evidence>
<dbReference type="GO" id="GO:0005524">
    <property type="term" value="F:ATP binding"/>
    <property type="evidence" value="ECO:0007669"/>
    <property type="project" value="InterPro"/>
</dbReference>
<dbReference type="GO" id="GO:0016887">
    <property type="term" value="F:ATP hydrolysis activity"/>
    <property type="evidence" value="ECO:0007669"/>
    <property type="project" value="InterPro"/>
</dbReference>
<proteinExistence type="predicted"/>
<feature type="coiled-coil region" evidence="1">
    <location>
        <begin position="22"/>
        <end position="49"/>
    </location>
</feature>
<dbReference type="InterPro" id="IPR003959">
    <property type="entry name" value="ATPase_AAA_core"/>
</dbReference>
<dbReference type="Pfam" id="PF12458">
    <property type="entry name" value="DUF3686"/>
    <property type="match status" value="1"/>
</dbReference>
<dbReference type="InterPro" id="IPR027417">
    <property type="entry name" value="P-loop_NTPase"/>
</dbReference>
<dbReference type="InterPro" id="IPR020958">
    <property type="entry name" value="DUF3686"/>
</dbReference>
<evidence type="ECO:0000313" key="3">
    <source>
        <dbReference type="EMBL" id="SMC63478.1"/>
    </source>
</evidence>
<feature type="domain" description="AAA+ ATPase" evidence="2">
    <location>
        <begin position="1253"/>
        <end position="1402"/>
    </location>
</feature>
<dbReference type="EMBL" id="FWXS01000005">
    <property type="protein sequence ID" value="SMC63478.1"/>
    <property type="molecule type" value="Genomic_DNA"/>
</dbReference>
<dbReference type="InterPro" id="IPR057224">
    <property type="entry name" value="DUF7902"/>
</dbReference>
<organism evidence="3 4">
    <name type="scientific">Moheibacter sediminis</name>
    <dbReference type="NCBI Taxonomy" id="1434700"/>
    <lineage>
        <taxon>Bacteria</taxon>
        <taxon>Pseudomonadati</taxon>
        <taxon>Bacteroidota</taxon>
        <taxon>Flavobacteriia</taxon>
        <taxon>Flavobacteriales</taxon>
        <taxon>Weeksellaceae</taxon>
        <taxon>Moheibacter</taxon>
    </lineage>
</organism>
<dbReference type="RefSeq" id="WP_084017245.1">
    <property type="nucleotide sequence ID" value="NZ_FWXS01000005.1"/>
</dbReference>
<keyword evidence="1" id="KW-0175">Coiled coil</keyword>
<accession>A0A1W2ATE8</accession>
<dbReference type="SMART" id="SM00382">
    <property type="entry name" value="AAA"/>
    <property type="match status" value="1"/>
</dbReference>
<sequence>MPEEKDKIPNIELDSGTYEIIKRRLQTQKDELVKRLNQLNEARKEVFNSTNFTLKANQRITTENNCVARGIVALDDICIFGYNVHFGLRTEIKLDDVFSIYQFDGTQFIPQNLDLIHDENFITDYQNLYKYYRDSIFSKFRLTENYLYMIFQISKSADDLKAFKWLIKDGKLIYQDDRSIHEVKNPNQFEFEWVKTTLDDRRLGKFPHVSVLDKVFIEAIHGDITFKIEDNTESGKGIYSEKVTNLDQQLDDAEYYYADLGNMIAIRIKPYQEEFRAYIFNQRTKEVINLPSLNSSAILLPDNQGIIFSNGYYLQNGTHKIFDIHLENVTFLRKISSPNGEDFLYVFTQRESNTFILMSYNIIQQSVETPIVCNGFTIFKDGSLIYFRTEQEATRHHQVQIWETPYMAVLNENSERKDDPIYKVGNKQIVQAMAETQEIVLLINKEDSYEGLYEDILRKSSSLVDSYFWINDNSLKNLGEPLKQIYEIANTAIDEFVKVQAQRKHSGELLEVSENKLEELTFKINSTIVETLDQLVNQLADARRLQGELLDLKNVRYVNIEKVNLLLENLSKITTDLSDKTIEFLLRDEALIPYGQKVAEQKIKVAEITKVFDAKAIEDSNSNISTELELLIDILNSLKIDDATQTTKIIEKISVIFASLNEVRAQLTRKLNSLKSSEAIAEFSAQLTLLEQSVTNYLELSTSAEKVDEYYTKILVQLEELESKFSEFEDFALKIADKRDEIIKAFNTRREQIVEQINKRTSSLEQIGLRVLKNIENKSKTFTTREDILSFYASDLMVDKIRQLISELKTLNDVSKAENLENLLKKSQEDALRILRDKTELYVDGENIIALGKHKFSVNNQSLSLTLLNRNGEMFYHLTGTSFYQKVKNSEITNYKDIWEQELVSENSQVYRAEYLAYKTFLASQQNIKDFDAEKFILQTVEQNYSENYIKGVHNFDALQIYNVIKSMDEKMDLLRFEGNLRATAQLFWHYLSEERRNKLNALIHSTHSILKTFPSSKRYQSVIEEIKNEFSTWKTTLDFTEIDAEEIATYLFKTFTQYGKFALSESADHLKQEFIRLLESKKSLKEFQVDLENEQFSLVDRFYLILNWLNSFIDENETLENYRKYIQETAVVLLFQKDEYELIFGKDEVEIEDLKGNHPVLNNGKLKIEYYAFINKLRDFAAVSVPRFESFLKLKEQLSKQYEKELKINEFEPKVLTSFVRNKLINEVYFPLIGNNLAKQLGAAGDNKRTARMGMLLLISPPGYGKTTLMEYLAKTMGLHFVKVNGPTIGHSITSIDPVEAKTSGEREELKKINLSFEMADNVMLYLDDIQHLNSEFLQKFISLADGQRKIDGIFEDESKTYDLRGKRFCIVMAGNPYTESGSKFQIPDMLANRADVYNLGDVIGDTEHLFNLSLIENAAIENSHLEKIASKSFKDFYALIDFVQNGAEQLPDLEGNYLKQEVDDFIAVLKQILKIRNIVVKVNQNYILSAAMQDAYRTEPPFKMQGSYRNMSKLVTQVVPMMNDKEIDDLLLAHYESESQTLTADTESNLLKLKELSGLINQDEIKRWDEIKEIFRKNNKHGGLGKDEKVFGQLLEFNENLEGIIKAIKGK</sequence>
<dbReference type="Pfam" id="PF25472">
    <property type="entry name" value="DUF7902"/>
    <property type="match status" value="1"/>
</dbReference>
<keyword evidence="4" id="KW-1185">Reference proteome</keyword>
<evidence type="ECO:0000256" key="1">
    <source>
        <dbReference type="SAM" id="Coils"/>
    </source>
</evidence>